<dbReference type="SMART" id="SM00054">
    <property type="entry name" value="EFh"/>
    <property type="match status" value="5"/>
</dbReference>
<proteinExistence type="predicted"/>
<sequence>MVKLILTGLALVAVASALEAKYDSSNDFDKVDGNSDGFISLPEFLKWHRTADQQKSIRLFKSYDTNADAHLSVPEFVPLVYALSRNPASEGEKLFKRLDSNNDGILTLHEARTNQDGIPEEITTGLFQVADHDQDGRISLHEFLHVVESVESVSAPQDVGTAQSLIVAIDVNGDKRVDKNELTYFANKFNRVSGVEINNVFKVLDINQDGFLDITELKRLPHKITELAGIRPMPVISSN</sequence>
<reference evidence="5" key="2">
    <citation type="submission" date="2020-10" db="UniProtKB">
        <authorList>
            <consortium name="WormBaseParasite"/>
        </authorList>
    </citation>
    <scope>IDENTIFICATION</scope>
</reference>
<dbReference type="PROSITE" id="PS50222">
    <property type="entry name" value="EF_HAND_2"/>
    <property type="match status" value="3"/>
</dbReference>
<dbReference type="WBParaSite" id="Pan_g17970.t1">
    <property type="protein sequence ID" value="Pan_g17970.t1"/>
    <property type="gene ID" value="Pan_g17970"/>
</dbReference>
<dbReference type="Proteomes" id="UP000492821">
    <property type="component" value="Unassembled WGS sequence"/>
</dbReference>
<reference evidence="4" key="1">
    <citation type="journal article" date="2013" name="Genetics">
        <title>The draft genome and transcriptome of Panagrellus redivivus are shaped by the harsh demands of a free-living lifestyle.</title>
        <authorList>
            <person name="Srinivasan J."/>
            <person name="Dillman A.R."/>
            <person name="Macchietto M.G."/>
            <person name="Heikkinen L."/>
            <person name="Lakso M."/>
            <person name="Fracchia K.M."/>
            <person name="Antoshechkin I."/>
            <person name="Mortazavi A."/>
            <person name="Wong G."/>
            <person name="Sternberg P.W."/>
        </authorList>
    </citation>
    <scope>NUCLEOTIDE SEQUENCE [LARGE SCALE GENOMIC DNA]</scope>
    <source>
        <strain evidence="4">MT8872</strain>
    </source>
</reference>
<protein>
    <submittedName>
        <fullName evidence="5">EF-hand domain-containing protein</fullName>
    </submittedName>
</protein>
<evidence type="ECO:0000313" key="4">
    <source>
        <dbReference type="Proteomes" id="UP000492821"/>
    </source>
</evidence>
<evidence type="ECO:0000259" key="3">
    <source>
        <dbReference type="PROSITE" id="PS50222"/>
    </source>
</evidence>
<evidence type="ECO:0000256" key="1">
    <source>
        <dbReference type="ARBA" id="ARBA00022837"/>
    </source>
</evidence>
<dbReference type="PANTHER" id="PTHR10827:SF85">
    <property type="entry name" value="CALCIUM-BINDING PROTEIN"/>
    <property type="match status" value="1"/>
</dbReference>
<dbReference type="PROSITE" id="PS00018">
    <property type="entry name" value="EF_HAND_1"/>
    <property type="match status" value="3"/>
</dbReference>
<organism evidence="4 5">
    <name type="scientific">Panagrellus redivivus</name>
    <name type="common">Microworm</name>
    <dbReference type="NCBI Taxonomy" id="6233"/>
    <lineage>
        <taxon>Eukaryota</taxon>
        <taxon>Metazoa</taxon>
        <taxon>Ecdysozoa</taxon>
        <taxon>Nematoda</taxon>
        <taxon>Chromadorea</taxon>
        <taxon>Rhabditida</taxon>
        <taxon>Tylenchina</taxon>
        <taxon>Panagrolaimomorpha</taxon>
        <taxon>Panagrolaimoidea</taxon>
        <taxon>Panagrolaimidae</taxon>
        <taxon>Panagrellus</taxon>
    </lineage>
</organism>
<feature type="domain" description="EF-hand" evidence="3">
    <location>
        <begin position="28"/>
        <end position="54"/>
    </location>
</feature>
<evidence type="ECO:0000256" key="2">
    <source>
        <dbReference type="SAM" id="SignalP"/>
    </source>
</evidence>
<feature type="chain" id="PRO_5028827708" evidence="2">
    <location>
        <begin position="18"/>
        <end position="239"/>
    </location>
</feature>
<dbReference type="InterPro" id="IPR018247">
    <property type="entry name" value="EF_Hand_1_Ca_BS"/>
</dbReference>
<dbReference type="Pfam" id="PF13499">
    <property type="entry name" value="EF-hand_7"/>
    <property type="match status" value="1"/>
</dbReference>
<feature type="domain" description="EF-hand" evidence="3">
    <location>
        <begin position="118"/>
        <end position="153"/>
    </location>
</feature>
<dbReference type="SUPFAM" id="SSF47473">
    <property type="entry name" value="EF-hand"/>
    <property type="match status" value="2"/>
</dbReference>
<dbReference type="PANTHER" id="PTHR10827">
    <property type="entry name" value="RETICULOCALBIN"/>
    <property type="match status" value="1"/>
</dbReference>
<dbReference type="Pfam" id="PF13202">
    <property type="entry name" value="EF-hand_5"/>
    <property type="match status" value="2"/>
</dbReference>
<dbReference type="Gene3D" id="1.10.238.10">
    <property type="entry name" value="EF-hand"/>
    <property type="match status" value="2"/>
</dbReference>
<feature type="signal peptide" evidence="2">
    <location>
        <begin position="1"/>
        <end position="17"/>
    </location>
</feature>
<dbReference type="GO" id="GO:0005509">
    <property type="term" value="F:calcium ion binding"/>
    <property type="evidence" value="ECO:0007669"/>
    <property type="project" value="InterPro"/>
</dbReference>
<feature type="domain" description="EF-hand" evidence="3">
    <location>
        <begin position="192"/>
        <end position="227"/>
    </location>
</feature>
<dbReference type="InterPro" id="IPR011992">
    <property type="entry name" value="EF-hand-dom_pair"/>
</dbReference>
<name>A0A7E4V8W1_PANRE</name>
<dbReference type="InterPro" id="IPR002048">
    <property type="entry name" value="EF_hand_dom"/>
</dbReference>
<keyword evidence="4" id="KW-1185">Reference proteome</keyword>
<dbReference type="AlphaFoldDB" id="A0A7E4V8W1"/>
<accession>A0A7E4V8W1</accession>
<keyword evidence="2" id="KW-0732">Signal</keyword>
<evidence type="ECO:0000313" key="5">
    <source>
        <dbReference type="WBParaSite" id="Pan_g17970.t1"/>
    </source>
</evidence>
<keyword evidence="1" id="KW-0106">Calcium</keyword>